<dbReference type="KEGG" id="tpal:117643006"/>
<organism evidence="2">
    <name type="scientific">Thrips palmi</name>
    <name type="common">Melon thrips</name>
    <dbReference type="NCBI Taxonomy" id="161013"/>
    <lineage>
        <taxon>Eukaryota</taxon>
        <taxon>Metazoa</taxon>
        <taxon>Ecdysozoa</taxon>
        <taxon>Arthropoda</taxon>
        <taxon>Hexapoda</taxon>
        <taxon>Insecta</taxon>
        <taxon>Pterygota</taxon>
        <taxon>Neoptera</taxon>
        <taxon>Paraneoptera</taxon>
        <taxon>Thysanoptera</taxon>
        <taxon>Terebrantia</taxon>
        <taxon>Thripoidea</taxon>
        <taxon>Thripidae</taxon>
        <taxon>Thrips</taxon>
    </lineage>
</organism>
<evidence type="ECO:0000313" key="1">
    <source>
        <dbReference type="Proteomes" id="UP000515158"/>
    </source>
</evidence>
<proteinExistence type="predicted"/>
<protein>
    <submittedName>
        <fullName evidence="2">Uncharacterized protein LOC117643006</fullName>
    </submittedName>
</protein>
<sequence length="118" mass="13774">METWPVVVLENCTAFHGHHGQDLDTNLIHQPQPVVKLEALRAAKKRRRSRRLFFKRRKYFYVKEAVPIMSFCGWSCGERTESLDGEEDFLGFNDHDTLSSHIISAQHPAWEGEDLLRH</sequence>
<name>A0A6P8YTX5_THRPL</name>
<keyword evidence="1" id="KW-1185">Reference proteome</keyword>
<dbReference type="AlphaFoldDB" id="A0A6P8YTX5"/>
<dbReference type="InParanoid" id="A0A6P8YTX5"/>
<dbReference type="Proteomes" id="UP000515158">
    <property type="component" value="Unplaced"/>
</dbReference>
<dbReference type="GeneID" id="117643006"/>
<dbReference type="RefSeq" id="XP_034237537.1">
    <property type="nucleotide sequence ID" value="XM_034381646.1"/>
</dbReference>
<accession>A0A6P8YTX5</accession>
<gene>
    <name evidence="2" type="primary">LOC117643006</name>
</gene>
<evidence type="ECO:0000313" key="2">
    <source>
        <dbReference type="RefSeq" id="XP_034237537.1"/>
    </source>
</evidence>
<reference evidence="2" key="1">
    <citation type="submission" date="2025-08" db="UniProtKB">
        <authorList>
            <consortium name="RefSeq"/>
        </authorList>
    </citation>
    <scope>IDENTIFICATION</scope>
    <source>
        <tissue evidence="2">Total insect</tissue>
    </source>
</reference>